<dbReference type="InterPro" id="IPR003696">
    <property type="entry name" value="Carbtransf_dom"/>
</dbReference>
<feature type="domain" description="Carbamoyltransferase C-terminal" evidence="3">
    <location>
        <begin position="387"/>
        <end position="556"/>
    </location>
</feature>
<dbReference type="GO" id="GO:0016740">
    <property type="term" value="F:transferase activity"/>
    <property type="evidence" value="ECO:0007669"/>
    <property type="project" value="UniProtKB-KW"/>
</dbReference>
<dbReference type="RefSeq" id="WP_114843034.1">
    <property type="nucleotide sequence ID" value="NZ_CP031219.1"/>
</dbReference>
<dbReference type="Proteomes" id="UP000290092">
    <property type="component" value="Unassembled WGS sequence"/>
</dbReference>
<dbReference type="Pfam" id="PF02543">
    <property type="entry name" value="Carbam_trans_N"/>
    <property type="match status" value="1"/>
</dbReference>
<evidence type="ECO:0000259" key="2">
    <source>
        <dbReference type="Pfam" id="PF02543"/>
    </source>
</evidence>
<dbReference type="KEGG" id="amyt:AMYT_2688"/>
<evidence type="ECO:0000256" key="1">
    <source>
        <dbReference type="ARBA" id="ARBA00006129"/>
    </source>
</evidence>
<dbReference type="InterPro" id="IPR031730">
    <property type="entry name" value="Carbam_trans_C"/>
</dbReference>
<gene>
    <name evidence="4" type="ORF">CP985_13035</name>
</gene>
<dbReference type="PANTHER" id="PTHR34847">
    <property type="entry name" value="NODULATION PROTEIN U"/>
    <property type="match status" value="1"/>
</dbReference>
<keyword evidence="5" id="KW-1185">Reference proteome</keyword>
<feature type="domain" description="Carbamoyltransferase" evidence="2">
    <location>
        <begin position="6"/>
        <end position="334"/>
    </location>
</feature>
<name>A0AAX2ADQ7_9BACT</name>
<dbReference type="PANTHER" id="PTHR34847:SF1">
    <property type="entry name" value="NODULATION PROTEIN U"/>
    <property type="match status" value="1"/>
</dbReference>
<dbReference type="InterPro" id="IPR051338">
    <property type="entry name" value="NodU/CmcH_Carbamoyltrnsfr"/>
</dbReference>
<reference evidence="4 5" key="1">
    <citation type="submission" date="2017-09" db="EMBL/GenBank/DDBJ databases">
        <title>Genomics of the genus Arcobacter.</title>
        <authorList>
            <person name="Perez-Cataluna A."/>
            <person name="Figueras M.J."/>
            <person name="Salas-Masso N."/>
        </authorList>
    </citation>
    <scope>NUCLEOTIDE SEQUENCE [LARGE SCALE GENOMIC DNA]</scope>
    <source>
        <strain evidence="4 5">CECT 7386</strain>
    </source>
</reference>
<comment type="similarity">
    <text evidence="1">Belongs to the NodU/CmcH family.</text>
</comment>
<dbReference type="SUPFAM" id="SSF53067">
    <property type="entry name" value="Actin-like ATPase domain"/>
    <property type="match status" value="1"/>
</dbReference>
<dbReference type="InterPro" id="IPR038152">
    <property type="entry name" value="Carbam_trans_C_sf"/>
</dbReference>
<dbReference type="Gene3D" id="3.30.420.40">
    <property type="match status" value="2"/>
</dbReference>
<comment type="caution">
    <text evidence="4">The sequence shown here is derived from an EMBL/GenBank/DDBJ whole genome shotgun (WGS) entry which is preliminary data.</text>
</comment>
<keyword evidence="4" id="KW-0808">Transferase</keyword>
<dbReference type="Pfam" id="PF16861">
    <property type="entry name" value="Carbam_trans_C"/>
    <property type="match status" value="1"/>
</dbReference>
<sequence length="557" mass="62219">MSRYYIGLSTSGHDPSFTIVDSKGKVLVAEATERYLQDKRAWGSLPDHMNHLKSFLEKIIDTDENAEFQIAKSWKKIKADLPVEISDDLIEKSIGEWIRNLQAIVQKNAGVHCQMIAKNRILPDFLNFDHHHCHATAAVYSAPFNNAVCLVLDGEGEVGSASVFMWDGITLKRIWRSWGPGSLGTFYSTLTELCGFSTIAGEEWKVMGLAAYGKVDDKIVELLRKLITIEDGKPMLAVENNLKEVMAELKKYKHKESEDILNSANLAASGQFVYSELANQILKSISNLSENLILTGGCALNSSFNGTILKNHPFKSVHIPSAPADDGNSLGAAILAWKHNQTNLSLPFNQVSPFLGSEVNLKDLNNLTNHSGLEITQIDINDTNFIAKKLSQGIIIGVMRGKAEFGPRALGNRSILADPRPKNMKERINKIVKGRENYRPFAPIIPFELMNNWFEQVQPCTYMSFTLKWKNNAKELVPAVVHEDNTGRVQTLDKHNFSWLYNLCMEFNNITGIPILLNTSFNVMGKPIVHTVNDAISVLHTTGLNAILIENIYIEKR</sequence>
<accession>A0AAX2ADQ7</accession>
<dbReference type="AlphaFoldDB" id="A0AAX2ADQ7"/>
<evidence type="ECO:0000313" key="4">
    <source>
        <dbReference type="EMBL" id="RXK13724.1"/>
    </source>
</evidence>
<protein>
    <submittedName>
        <fullName evidence="4">Carbamoyl transferase</fullName>
    </submittedName>
</protein>
<dbReference type="Gene3D" id="3.90.870.20">
    <property type="entry name" value="Carbamoyltransferase, C-terminal domain"/>
    <property type="match status" value="1"/>
</dbReference>
<evidence type="ECO:0000259" key="3">
    <source>
        <dbReference type="Pfam" id="PF16861"/>
    </source>
</evidence>
<proteinExistence type="inferred from homology"/>
<dbReference type="EMBL" id="NXID01000057">
    <property type="protein sequence ID" value="RXK13724.1"/>
    <property type="molecule type" value="Genomic_DNA"/>
</dbReference>
<dbReference type="InterPro" id="IPR043129">
    <property type="entry name" value="ATPase_NBD"/>
</dbReference>
<evidence type="ECO:0000313" key="5">
    <source>
        <dbReference type="Proteomes" id="UP000290092"/>
    </source>
</evidence>
<organism evidence="4 5">
    <name type="scientific">Malaciobacter mytili LMG 24559</name>
    <dbReference type="NCBI Taxonomy" id="1032238"/>
    <lineage>
        <taxon>Bacteria</taxon>
        <taxon>Pseudomonadati</taxon>
        <taxon>Campylobacterota</taxon>
        <taxon>Epsilonproteobacteria</taxon>
        <taxon>Campylobacterales</taxon>
        <taxon>Arcobacteraceae</taxon>
        <taxon>Malaciobacter</taxon>
    </lineage>
</organism>
<dbReference type="CDD" id="cd24033">
    <property type="entry name" value="ASKHA_NBD_NodU_CmcH-like_N"/>
    <property type="match status" value="1"/>
</dbReference>